<feature type="compositionally biased region" description="Basic and acidic residues" evidence="1">
    <location>
        <begin position="88"/>
        <end position="103"/>
    </location>
</feature>
<dbReference type="OrthoDB" id="9861903at2"/>
<keyword evidence="4" id="KW-1185">Reference proteome</keyword>
<accession>A0A286TWZ0</accession>
<dbReference type="Proteomes" id="UP000218542">
    <property type="component" value="Unassembled WGS sequence"/>
</dbReference>
<keyword evidence="2" id="KW-1133">Transmembrane helix</keyword>
<proteinExistence type="predicted"/>
<dbReference type="AlphaFoldDB" id="A0A286TWZ0"/>
<dbReference type="EMBL" id="BAOS01000011">
    <property type="protein sequence ID" value="GAX60396.1"/>
    <property type="molecule type" value="Genomic_DNA"/>
</dbReference>
<organism evidence="3 4">
    <name type="scientific">Candidatus Scalindua japonica</name>
    <dbReference type="NCBI Taxonomy" id="1284222"/>
    <lineage>
        <taxon>Bacteria</taxon>
        <taxon>Pseudomonadati</taxon>
        <taxon>Planctomycetota</taxon>
        <taxon>Candidatus Brocadiia</taxon>
        <taxon>Candidatus Brocadiales</taxon>
        <taxon>Candidatus Scalinduaceae</taxon>
        <taxon>Candidatus Scalindua</taxon>
    </lineage>
</organism>
<evidence type="ECO:0000256" key="2">
    <source>
        <dbReference type="SAM" id="Phobius"/>
    </source>
</evidence>
<name>A0A286TWZ0_9BACT</name>
<feature type="region of interest" description="Disordered" evidence="1">
    <location>
        <begin position="84"/>
        <end position="111"/>
    </location>
</feature>
<feature type="transmembrane region" description="Helical" evidence="2">
    <location>
        <begin position="7"/>
        <end position="26"/>
    </location>
</feature>
<gene>
    <name evidence="3" type="ORF">SCALIN_C11_0007</name>
</gene>
<keyword evidence="2" id="KW-0812">Transmembrane</keyword>
<evidence type="ECO:0000313" key="4">
    <source>
        <dbReference type="Proteomes" id="UP000218542"/>
    </source>
</evidence>
<protein>
    <submittedName>
        <fullName evidence="3">Tfp pilus assembly protein, ATPase PilM</fullName>
    </submittedName>
</protein>
<keyword evidence="2" id="KW-0472">Membrane</keyword>
<evidence type="ECO:0000256" key="1">
    <source>
        <dbReference type="SAM" id="MobiDB-lite"/>
    </source>
</evidence>
<reference evidence="4" key="1">
    <citation type="journal article" date="2017" name="Environ. Microbiol. Rep.">
        <title>Genetic Diversity of Marine Anaerobic Ammonium-Oxidizing Bacteria as Revealed by Genomic and Proteomic Analyses of 'Candidatus Scalindua japonica'.</title>
        <authorList>
            <person name="Oshiki M."/>
            <person name="Mizuto K."/>
            <person name="Kimura Z."/>
            <person name="Kindaichi T."/>
            <person name="Satoh H."/>
            <person name="Okabe S."/>
        </authorList>
    </citation>
    <scope>NUCLEOTIDE SEQUENCE [LARGE SCALE GENOMIC DNA]</scope>
    <source>
        <strain evidence="4">husup-a2</strain>
    </source>
</reference>
<sequence>MRSKRQLIIIIFMVIILFSLCINYTYSQLSPSKRKELVIAYMNGYYQALQLDVDEIKRLQLDKTVLKQKVRVAGGKYANLIDIMNPPRHSDDRGNREYKEHQVTRKGNPKF</sequence>
<evidence type="ECO:0000313" key="3">
    <source>
        <dbReference type="EMBL" id="GAX60396.1"/>
    </source>
</evidence>
<comment type="caution">
    <text evidence="3">The sequence shown here is derived from an EMBL/GenBank/DDBJ whole genome shotgun (WGS) entry which is preliminary data.</text>
</comment>